<dbReference type="Proteomes" id="UP001153332">
    <property type="component" value="Unassembled WGS sequence"/>
</dbReference>
<keyword evidence="2" id="KW-1185">Reference proteome</keyword>
<gene>
    <name evidence="1" type="ORF">O1611_g6149</name>
</gene>
<reference evidence="1" key="1">
    <citation type="submission" date="2022-12" db="EMBL/GenBank/DDBJ databases">
        <title>Genome Sequence of Lasiodiplodia mahajangana.</title>
        <authorList>
            <person name="Buettner E."/>
        </authorList>
    </citation>
    <scope>NUCLEOTIDE SEQUENCE</scope>
    <source>
        <strain evidence="1">VT137</strain>
    </source>
</reference>
<dbReference type="EMBL" id="JAPUUL010001407">
    <property type="protein sequence ID" value="KAJ8127487.1"/>
    <property type="molecule type" value="Genomic_DNA"/>
</dbReference>
<accession>A0ACC2JJD6</accession>
<evidence type="ECO:0000313" key="2">
    <source>
        <dbReference type="Proteomes" id="UP001153332"/>
    </source>
</evidence>
<protein>
    <submittedName>
        <fullName evidence="1">Uncharacterized protein</fullName>
    </submittedName>
</protein>
<proteinExistence type="predicted"/>
<organism evidence="1 2">
    <name type="scientific">Lasiodiplodia mahajangana</name>
    <dbReference type="NCBI Taxonomy" id="1108764"/>
    <lineage>
        <taxon>Eukaryota</taxon>
        <taxon>Fungi</taxon>
        <taxon>Dikarya</taxon>
        <taxon>Ascomycota</taxon>
        <taxon>Pezizomycotina</taxon>
        <taxon>Dothideomycetes</taxon>
        <taxon>Dothideomycetes incertae sedis</taxon>
        <taxon>Botryosphaeriales</taxon>
        <taxon>Botryosphaeriaceae</taxon>
        <taxon>Lasiodiplodia</taxon>
    </lineage>
</organism>
<name>A0ACC2JJD6_9PEZI</name>
<sequence length="671" mass="76542">MDFGSDNPTTLQDLLEEPQLDSVAGVRSHLLHMQFNIEKLRSQLSDICSHVNHLLQDLCERDGRFLYLQDALVEFLDGDLGLRGRLGRQSQHINLALSVRGSANLMKLELVKNSRTLKSQDINYKFNFKLAAFEILSCVAFEILDVFDLDITIEESMVPYEISAYAALLDRLYHETSNLRSIKNDGIPEALSYVWGTEMPRENIFVDLQIFPVTGNLFEILRSLRHPNTARTIWIDAICINQSDSDEKTRQVRLMRDIYSQTQKTVIYLTEGDLQQRLRRSKYFLSIPPNFGGTTMDQYDLASILTEFHKHPRDSPWSHTQLALYIMLVVCTKEIVSHVWWERIWTLQEGALPPSAPVIYHRGHSFTLDELETSITIWKDVGEWTREKIDYMLGQVSETPAGNGVLSTLRLAEGLSLTGLPFLCKLHQDRKDDWEHSDFGSSTFFKFLSATGTYRATNPRDKIYALESLLPRCIGKLIRIDYNEGYEKVFACATARCINTTSTLALAGKFSLLIERKTGNNVYPSTADSEEYSAPSWALDFSYCSSSVHTAKLAEAATDLVTLDGFLFEQSVKYKKALDESGHLTVFATPRTLFCSGQHIDRVRDTGRIPEIESRNLFFEIFWLAFDIQKRLPSRLRADNASSLSSDHYKAALRLLIFFSLQLDNPIPTEE</sequence>
<evidence type="ECO:0000313" key="1">
    <source>
        <dbReference type="EMBL" id="KAJ8127487.1"/>
    </source>
</evidence>
<comment type="caution">
    <text evidence="1">The sequence shown here is derived from an EMBL/GenBank/DDBJ whole genome shotgun (WGS) entry which is preliminary data.</text>
</comment>